<name>A0A1E7LA83_9ACTN</name>
<dbReference type="InterPro" id="IPR050270">
    <property type="entry name" value="DegV_domain_contain"/>
</dbReference>
<dbReference type="PATRIC" id="fig|518642.10.peg.1243"/>
<feature type="domain" description="Fatty acid kinase subunit A-like C-terminal" evidence="1">
    <location>
        <begin position="1"/>
        <end position="158"/>
    </location>
</feature>
<dbReference type="InterPro" id="IPR033470">
    <property type="entry name" value="FakA-like_C"/>
</dbReference>
<dbReference type="AlphaFoldDB" id="A0A1E7LA83"/>
<protein>
    <submittedName>
        <fullName evidence="2">Dihydroxyacetone kinase</fullName>
    </submittedName>
</protein>
<dbReference type="Proteomes" id="UP000176005">
    <property type="component" value="Unassembled WGS sequence"/>
</dbReference>
<dbReference type="GO" id="GO:0016301">
    <property type="term" value="F:kinase activity"/>
    <property type="evidence" value="ECO:0007669"/>
    <property type="project" value="UniProtKB-KW"/>
</dbReference>
<accession>A0A1E7LA83</accession>
<keyword evidence="3" id="KW-1185">Reference proteome</keyword>
<dbReference type="PANTHER" id="PTHR33434:SF4">
    <property type="entry name" value="PHOSPHATASE PROTEIN"/>
    <property type="match status" value="1"/>
</dbReference>
<gene>
    <name evidence="2" type="ORF">AN218_05300</name>
</gene>
<comment type="caution">
    <text evidence="2">The sequence shown here is derived from an EMBL/GenBank/DDBJ whole genome shotgun (WGS) entry which is preliminary data.</text>
</comment>
<reference evidence="2 3" key="1">
    <citation type="journal article" date="2016" name="Front. Microbiol.">
        <title>Comparative Genomics Analysis of Streptomyces Species Reveals Their Adaptation to the Marine Environment and Their Diversity at the Genomic Level.</title>
        <authorList>
            <person name="Tian X."/>
            <person name="Zhang Z."/>
            <person name="Yang T."/>
            <person name="Chen M."/>
            <person name="Li J."/>
            <person name="Chen F."/>
            <person name="Yang J."/>
            <person name="Li W."/>
            <person name="Zhang B."/>
            <person name="Zhang Z."/>
            <person name="Wu J."/>
            <person name="Zhang C."/>
            <person name="Long L."/>
            <person name="Xiao J."/>
        </authorList>
    </citation>
    <scope>NUCLEOTIDE SEQUENCE [LARGE SCALE GENOMIC DNA]</scope>
    <source>
        <strain evidence="2 3">SCSIO 10429</strain>
    </source>
</reference>
<evidence type="ECO:0000313" key="3">
    <source>
        <dbReference type="Proteomes" id="UP000176005"/>
    </source>
</evidence>
<keyword evidence="2" id="KW-0808">Transferase</keyword>
<dbReference type="EMBL" id="LJGW01000103">
    <property type="protein sequence ID" value="OEV13064.1"/>
    <property type="molecule type" value="Genomic_DNA"/>
</dbReference>
<dbReference type="SMART" id="SM01121">
    <property type="entry name" value="Dak1_2"/>
    <property type="match status" value="1"/>
</dbReference>
<dbReference type="PANTHER" id="PTHR33434">
    <property type="entry name" value="DEGV DOMAIN-CONTAINING PROTEIN DR_1986-RELATED"/>
    <property type="match status" value="1"/>
</dbReference>
<keyword evidence="2" id="KW-0418">Kinase</keyword>
<organism evidence="2 3">
    <name type="scientific">Streptomyces nanshensis</name>
    <dbReference type="NCBI Taxonomy" id="518642"/>
    <lineage>
        <taxon>Bacteria</taxon>
        <taxon>Bacillati</taxon>
        <taxon>Actinomycetota</taxon>
        <taxon>Actinomycetes</taxon>
        <taxon>Kitasatosporales</taxon>
        <taxon>Streptomycetaceae</taxon>
        <taxon>Streptomyces</taxon>
    </lineage>
</organism>
<dbReference type="Pfam" id="PF13684">
    <property type="entry name" value="FakA-like_C"/>
    <property type="match status" value="1"/>
</dbReference>
<feature type="non-terminal residue" evidence="2">
    <location>
        <position position="1"/>
    </location>
</feature>
<evidence type="ECO:0000313" key="2">
    <source>
        <dbReference type="EMBL" id="OEV13064.1"/>
    </source>
</evidence>
<proteinExistence type="predicted"/>
<evidence type="ECO:0000259" key="1">
    <source>
        <dbReference type="SMART" id="SM01121"/>
    </source>
</evidence>
<sequence>TRAAEASRAAASAPRVAVVPTRAAVQGIAALAVHDPERRFDDDVVAMTNAAGATRYGEVTVAERPFWTMAGVCAEGDVLGLVEDDVVVIGDDVAAAASDVLGRMLAAGGEMVTLIVGDGAPPGLADGLEEQVRAGHLGVDTVVYDGRQRSSLLLIGVE</sequence>